<dbReference type="RefSeq" id="XP_075111236.1">
    <property type="nucleotide sequence ID" value="XM_075255135.1"/>
</dbReference>
<name>A0AC58UP14_TOBAC</name>
<reference evidence="1" key="1">
    <citation type="journal article" date="2014" name="Nat. Commun.">
        <title>The tobacco genome sequence and its comparison with those of tomato and potato.</title>
        <authorList>
            <person name="Sierro N."/>
            <person name="Battey J.N."/>
            <person name="Ouadi S."/>
            <person name="Bakaher N."/>
            <person name="Bovet L."/>
            <person name="Willig A."/>
            <person name="Goepfert S."/>
            <person name="Peitsch M.C."/>
            <person name="Ivanov N.V."/>
        </authorList>
    </citation>
    <scope>NUCLEOTIDE SEQUENCE [LARGE SCALE GENOMIC DNA]</scope>
</reference>
<proteinExistence type="predicted"/>
<protein>
    <submittedName>
        <fullName evidence="2">Secreted RxLR effector protein 161-like</fullName>
    </submittedName>
</protein>
<reference evidence="2" key="2">
    <citation type="submission" date="2025-08" db="UniProtKB">
        <authorList>
            <consortium name="RefSeq"/>
        </authorList>
    </citation>
    <scope>IDENTIFICATION</scope>
    <source>
        <tissue evidence="2">Leaf</tissue>
    </source>
</reference>
<evidence type="ECO:0000313" key="2">
    <source>
        <dbReference type="RefSeq" id="XP_075111236.1"/>
    </source>
</evidence>
<keyword evidence="1" id="KW-1185">Reference proteome</keyword>
<sequence length="215" mass="24532">MKKIGESNAETLESENAFDERTQTKLWREVAWHRFIHDLLIEFCSDLSSPVVCPLELHEKLKANIGDRSPSPELYRSLIGKLNFIKHIRIDLSFSLQHPCVPHMKAALHLLRYLKGTSNLRLFFNSSSDFSLQVYCDNDLGSSPDSRRSVTSFCIMLGGSLVSWKSKKQRVVSLSSAEAEYKSLRKAVAEISWLSRLLSDFRFTNLSSIPVYCDN</sequence>
<accession>A0AC58UP14</accession>
<organism evidence="1 2">
    <name type="scientific">Nicotiana tabacum</name>
    <name type="common">Common tobacco</name>
    <dbReference type="NCBI Taxonomy" id="4097"/>
    <lineage>
        <taxon>Eukaryota</taxon>
        <taxon>Viridiplantae</taxon>
        <taxon>Streptophyta</taxon>
        <taxon>Embryophyta</taxon>
        <taxon>Tracheophyta</taxon>
        <taxon>Spermatophyta</taxon>
        <taxon>Magnoliopsida</taxon>
        <taxon>eudicotyledons</taxon>
        <taxon>Gunneridae</taxon>
        <taxon>Pentapetalae</taxon>
        <taxon>asterids</taxon>
        <taxon>lamiids</taxon>
        <taxon>Solanales</taxon>
        <taxon>Solanaceae</taxon>
        <taxon>Nicotianoideae</taxon>
        <taxon>Nicotianeae</taxon>
        <taxon>Nicotiana</taxon>
    </lineage>
</organism>
<evidence type="ECO:0000313" key="1">
    <source>
        <dbReference type="Proteomes" id="UP000790787"/>
    </source>
</evidence>
<dbReference type="Proteomes" id="UP000790787">
    <property type="component" value="Chromosome 6"/>
</dbReference>
<gene>
    <name evidence="2" type="primary">LOC107830998</name>
</gene>